<dbReference type="Proteomes" id="UP000626109">
    <property type="component" value="Unassembled WGS sequence"/>
</dbReference>
<sequence>MPALKLADAVYSGSGTSAPTERIEWQEGFTDKQRTSEFCESTDPAGHFESSSSQGHQEYQDRLRCIALRQEGQEKAEIATAIGRSTKFVQTWWNKDPKTIPKPPGVHEYLKTEFWRDIQIVRGFAKGLGVYEDALPATEWIDNMADGQGFKDGGARLKYDKEGRMRPNGSQYSKDGLLAGRLPKLDKVVQRLLSEQNIDDRVLKRPGMLWYPDGTSQAIPHRHEAWTALMSFGAPRILTIDNHPVLLRDGDLIVFGTQRHGVPKMCNEGGSMEDYGGRMSVVFFFMPTGQQASGSSPWKAIHDDAPSRKMVAMQTDAQLGSAAELATLRADPSGKGASLAQLVALGFSEESSLHVLKAVAFDVEKAVEILLSGLADHDLAGLGSVESLDRSAQVALLCERLAALQLQKSKTSAAVVAAAEEESDESLALRLQFEEEGQAGGDTTDWEERAILEQLQELQSLEEQGGANESLEAQFASYEQILDANDAEDWDGRGDLMVRHWRREHLQIEQQEPCTVYSVGAGSQQHEKNFFELLSLHSVRVLYDLRPSPEHLRNWLSPESLEKSCKTRGLHYRHEAL</sequence>
<gene>
    <name evidence="2" type="ORF">PGLA2088_LOCUS32942</name>
</gene>
<name>A0A813KJ20_POLGL</name>
<dbReference type="Gene3D" id="1.10.8.10">
    <property type="entry name" value="DNA helicase RuvA subunit, C-terminal domain"/>
    <property type="match status" value="1"/>
</dbReference>
<feature type="non-terminal residue" evidence="2">
    <location>
        <position position="577"/>
    </location>
</feature>
<dbReference type="PROSITE" id="PS50030">
    <property type="entry name" value="UBA"/>
    <property type="match status" value="1"/>
</dbReference>
<dbReference type="AlphaFoldDB" id="A0A813KJ20"/>
<reference evidence="2" key="1">
    <citation type="submission" date="2021-02" db="EMBL/GenBank/DDBJ databases">
        <authorList>
            <person name="Dougan E. K."/>
            <person name="Rhodes N."/>
            <person name="Thang M."/>
            <person name="Chan C."/>
        </authorList>
    </citation>
    <scope>NUCLEOTIDE SEQUENCE</scope>
</reference>
<evidence type="ECO:0000313" key="2">
    <source>
        <dbReference type="EMBL" id="CAE8703732.1"/>
    </source>
</evidence>
<dbReference type="CDD" id="cd14270">
    <property type="entry name" value="UBA"/>
    <property type="match status" value="1"/>
</dbReference>
<feature type="domain" description="UBA" evidence="1">
    <location>
        <begin position="329"/>
        <end position="373"/>
    </location>
</feature>
<comment type="caution">
    <text evidence="2">The sequence shown here is derived from an EMBL/GenBank/DDBJ whole genome shotgun (WGS) entry which is preliminary data.</text>
</comment>
<proteinExistence type="predicted"/>
<dbReference type="EMBL" id="CAJNNW010030540">
    <property type="protein sequence ID" value="CAE8703732.1"/>
    <property type="molecule type" value="Genomic_DNA"/>
</dbReference>
<accession>A0A813KJ20</accession>
<dbReference type="InterPro" id="IPR015940">
    <property type="entry name" value="UBA"/>
</dbReference>
<protein>
    <recommendedName>
        <fullName evidence="1">UBA domain-containing protein</fullName>
    </recommendedName>
</protein>
<evidence type="ECO:0000313" key="3">
    <source>
        <dbReference type="Proteomes" id="UP000626109"/>
    </source>
</evidence>
<evidence type="ECO:0000259" key="1">
    <source>
        <dbReference type="PROSITE" id="PS50030"/>
    </source>
</evidence>
<organism evidence="2 3">
    <name type="scientific">Polarella glacialis</name>
    <name type="common">Dinoflagellate</name>
    <dbReference type="NCBI Taxonomy" id="89957"/>
    <lineage>
        <taxon>Eukaryota</taxon>
        <taxon>Sar</taxon>
        <taxon>Alveolata</taxon>
        <taxon>Dinophyceae</taxon>
        <taxon>Suessiales</taxon>
        <taxon>Suessiaceae</taxon>
        <taxon>Polarella</taxon>
    </lineage>
</organism>
<dbReference type="SUPFAM" id="SSF46934">
    <property type="entry name" value="UBA-like"/>
    <property type="match status" value="1"/>
</dbReference>
<dbReference type="InterPro" id="IPR009060">
    <property type="entry name" value="UBA-like_sf"/>
</dbReference>